<dbReference type="AlphaFoldDB" id="U2E2Z5"/>
<evidence type="ECO:0000313" key="2">
    <source>
        <dbReference type="Proteomes" id="UP000016496"/>
    </source>
</evidence>
<sequence length="49" mass="5596">MILFATFDRMKQHAGFFFLCSKSFHQSSVKTGEKPESVQTAITQTAYIH</sequence>
<protein>
    <submittedName>
        <fullName evidence="1">Uncharacterized protein</fullName>
    </submittedName>
</protein>
<gene>
    <name evidence="1" type="ORF">HMPREF1981_00501</name>
</gene>
<name>U2E2Z5_9BACE</name>
<proteinExistence type="predicted"/>
<dbReference type="PATRIC" id="fig|1321819.3.peg.468"/>
<dbReference type="RefSeq" id="WP_021647124.1">
    <property type="nucleotide sequence ID" value="NZ_KE993165.1"/>
</dbReference>
<dbReference type="Proteomes" id="UP000016496">
    <property type="component" value="Unassembled WGS sequence"/>
</dbReference>
<accession>U2E2Z5</accession>
<organism evidence="1 2">
    <name type="scientific">Bacteroides pyogenes F0041</name>
    <dbReference type="NCBI Taxonomy" id="1321819"/>
    <lineage>
        <taxon>Bacteria</taxon>
        <taxon>Pseudomonadati</taxon>
        <taxon>Bacteroidota</taxon>
        <taxon>Bacteroidia</taxon>
        <taxon>Bacteroidales</taxon>
        <taxon>Bacteroidaceae</taxon>
        <taxon>Bacteroides</taxon>
    </lineage>
</organism>
<comment type="caution">
    <text evidence="1">The sequence shown here is derived from an EMBL/GenBank/DDBJ whole genome shotgun (WGS) entry which is preliminary data.</text>
</comment>
<reference evidence="1 2" key="1">
    <citation type="submission" date="2013-08" db="EMBL/GenBank/DDBJ databases">
        <authorList>
            <person name="Weinstock G."/>
            <person name="Sodergren E."/>
            <person name="Wylie T."/>
            <person name="Fulton L."/>
            <person name="Fulton R."/>
            <person name="Fronick C."/>
            <person name="O'Laughlin M."/>
            <person name="Godfrey J."/>
            <person name="Miner T."/>
            <person name="Herter B."/>
            <person name="Appelbaum E."/>
            <person name="Cordes M."/>
            <person name="Lek S."/>
            <person name="Wollam A."/>
            <person name="Pepin K.H."/>
            <person name="Palsikar V.B."/>
            <person name="Mitreva M."/>
            <person name="Wilson R.K."/>
        </authorList>
    </citation>
    <scope>NUCLEOTIDE SEQUENCE [LARGE SCALE GENOMIC DNA]</scope>
    <source>
        <strain evidence="1 2">F0041</strain>
    </source>
</reference>
<dbReference type="HOGENOM" id="CLU_3132482_0_0_10"/>
<evidence type="ECO:0000313" key="1">
    <source>
        <dbReference type="EMBL" id="ERI88517.1"/>
    </source>
</evidence>
<dbReference type="EMBL" id="AWSV01000033">
    <property type="protein sequence ID" value="ERI88517.1"/>
    <property type="molecule type" value="Genomic_DNA"/>
</dbReference>